<dbReference type="Gene3D" id="3.40.50.1010">
    <property type="entry name" value="5'-nuclease"/>
    <property type="match status" value="1"/>
</dbReference>
<name>A0ABV7V6L7_9SPHN</name>
<dbReference type="SUPFAM" id="SSF88723">
    <property type="entry name" value="PIN domain-like"/>
    <property type="match status" value="1"/>
</dbReference>
<dbReference type="Pfam" id="PF01850">
    <property type="entry name" value="PIN"/>
    <property type="match status" value="1"/>
</dbReference>
<accession>A0ABV7V6L7</accession>
<organism evidence="2 3">
    <name type="scientific">Novosphingobium pokkalii</name>
    <dbReference type="NCBI Taxonomy" id="1770194"/>
    <lineage>
        <taxon>Bacteria</taxon>
        <taxon>Pseudomonadati</taxon>
        <taxon>Pseudomonadota</taxon>
        <taxon>Alphaproteobacteria</taxon>
        <taxon>Sphingomonadales</taxon>
        <taxon>Sphingomonadaceae</taxon>
        <taxon>Novosphingobium</taxon>
    </lineage>
</organism>
<dbReference type="InterPro" id="IPR002716">
    <property type="entry name" value="PIN_dom"/>
</dbReference>
<reference evidence="3" key="1">
    <citation type="journal article" date="2019" name="Int. J. Syst. Evol. Microbiol.">
        <title>The Global Catalogue of Microorganisms (GCM) 10K type strain sequencing project: providing services to taxonomists for standard genome sequencing and annotation.</title>
        <authorList>
            <consortium name="The Broad Institute Genomics Platform"/>
            <consortium name="The Broad Institute Genome Sequencing Center for Infectious Disease"/>
            <person name="Wu L."/>
            <person name="Ma J."/>
        </authorList>
    </citation>
    <scope>NUCLEOTIDE SEQUENCE [LARGE SCALE GENOMIC DNA]</scope>
    <source>
        <strain evidence="3">KCTC 42224</strain>
    </source>
</reference>
<dbReference type="EMBL" id="JBHRYE010000021">
    <property type="protein sequence ID" value="MFC3672331.1"/>
    <property type="molecule type" value="Genomic_DNA"/>
</dbReference>
<evidence type="ECO:0000313" key="2">
    <source>
        <dbReference type="EMBL" id="MFC3672331.1"/>
    </source>
</evidence>
<dbReference type="InterPro" id="IPR029060">
    <property type="entry name" value="PIN-like_dom_sf"/>
</dbReference>
<dbReference type="RefSeq" id="WP_191324110.1">
    <property type="nucleotide sequence ID" value="NZ_BMZP01000007.1"/>
</dbReference>
<evidence type="ECO:0000259" key="1">
    <source>
        <dbReference type="Pfam" id="PF01850"/>
    </source>
</evidence>
<keyword evidence="3" id="KW-1185">Reference proteome</keyword>
<comment type="caution">
    <text evidence="2">The sequence shown here is derived from an EMBL/GenBank/DDBJ whole genome shotgun (WGS) entry which is preliminary data.</text>
</comment>
<feature type="domain" description="PIN" evidence="1">
    <location>
        <begin position="6"/>
        <end position="106"/>
    </location>
</feature>
<evidence type="ECO:0000313" key="3">
    <source>
        <dbReference type="Proteomes" id="UP001595683"/>
    </source>
</evidence>
<dbReference type="Proteomes" id="UP001595683">
    <property type="component" value="Unassembled WGS sequence"/>
</dbReference>
<gene>
    <name evidence="2" type="ORF">ACFOOT_12955</name>
</gene>
<proteinExistence type="predicted"/>
<protein>
    <submittedName>
        <fullName evidence="2">PIN domain-containing protein</fullName>
    </submittedName>
</protein>
<sequence length="121" mass="13211">MSDPIFDTGIVADWLAGKPQARAELLRYPRHRIARVTWIELCAAEPMETRDHVRELIAPFEIVELDGRIATAAADLIARMGLSLAAAAVLATAQVSGAILVTRNTKDFPAMMPGIRVPYQS</sequence>